<dbReference type="AlphaFoldDB" id="A0AA86ND76"/>
<dbReference type="EMBL" id="CATOUU010000134">
    <property type="protein sequence ID" value="CAI9917597.1"/>
    <property type="molecule type" value="Genomic_DNA"/>
</dbReference>
<dbReference type="Gene3D" id="1.10.10.60">
    <property type="entry name" value="Homeodomain-like"/>
    <property type="match status" value="1"/>
</dbReference>
<dbReference type="Proteomes" id="UP001642409">
    <property type="component" value="Unassembled WGS sequence"/>
</dbReference>
<evidence type="ECO:0000259" key="2">
    <source>
        <dbReference type="PROSITE" id="PS51293"/>
    </source>
</evidence>
<gene>
    <name evidence="4" type="ORF">HINF_LOCUS5242</name>
    <name evidence="5" type="ORF">HINF_LOCUS55131</name>
</gene>
<dbReference type="PROSITE" id="PS51294">
    <property type="entry name" value="HTH_MYB"/>
    <property type="match status" value="1"/>
</dbReference>
<dbReference type="EMBL" id="CAXDID020000290">
    <property type="protein sequence ID" value="CAL6071409.1"/>
    <property type="molecule type" value="Genomic_DNA"/>
</dbReference>
<dbReference type="InterPro" id="IPR001005">
    <property type="entry name" value="SANT/Myb"/>
</dbReference>
<feature type="domain" description="SANT" evidence="2">
    <location>
        <begin position="1"/>
        <end position="54"/>
    </location>
</feature>
<dbReference type="PROSITE" id="PS51293">
    <property type="entry name" value="SANT"/>
    <property type="match status" value="1"/>
</dbReference>
<organism evidence="4">
    <name type="scientific">Hexamita inflata</name>
    <dbReference type="NCBI Taxonomy" id="28002"/>
    <lineage>
        <taxon>Eukaryota</taxon>
        <taxon>Metamonada</taxon>
        <taxon>Diplomonadida</taxon>
        <taxon>Hexamitidae</taxon>
        <taxon>Hexamitinae</taxon>
        <taxon>Hexamita</taxon>
    </lineage>
</organism>
<dbReference type="InterPro" id="IPR017884">
    <property type="entry name" value="SANT_dom"/>
</dbReference>
<dbReference type="SUPFAM" id="SSF46689">
    <property type="entry name" value="Homeodomain-like"/>
    <property type="match status" value="1"/>
</dbReference>
<reference evidence="4" key="1">
    <citation type="submission" date="2023-06" db="EMBL/GenBank/DDBJ databases">
        <authorList>
            <person name="Kurt Z."/>
        </authorList>
    </citation>
    <scope>NUCLEOTIDE SEQUENCE</scope>
</reference>
<dbReference type="InterPro" id="IPR009057">
    <property type="entry name" value="Homeodomain-like_sf"/>
</dbReference>
<evidence type="ECO:0000313" key="6">
    <source>
        <dbReference type="Proteomes" id="UP001642409"/>
    </source>
</evidence>
<dbReference type="InterPro" id="IPR017930">
    <property type="entry name" value="Myb_dom"/>
</dbReference>
<proteinExistence type="predicted"/>
<evidence type="ECO:0000313" key="5">
    <source>
        <dbReference type="EMBL" id="CAL6071409.1"/>
    </source>
</evidence>
<dbReference type="PROSITE" id="PS50090">
    <property type="entry name" value="MYB_LIKE"/>
    <property type="match status" value="1"/>
</dbReference>
<reference evidence="5 6" key="2">
    <citation type="submission" date="2024-07" db="EMBL/GenBank/DDBJ databases">
        <authorList>
            <person name="Akdeniz Z."/>
        </authorList>
    </citation>
    <scope>NUCLEOTIDE SEQUENCE [LARGE SCALE GENOMIC DNA]</scope>
</reference>
<evidence type="ECO:0008006" key="7">
    <source>
        <dbReference type="Google" id="ProtNLM"/>
    </source>
</evidence>
<dbReference type="Pfam" id="PF13921">
    <property type="entry name" value="Myb_DNA-bind_6"/>
    <property type="match status" value="1"/>
</dbReference>
<protein>
    <recommendedName>
        <fullName evidence="7">Myb-like DNA-binding domain-containing protein</fullName>
    </recommendedName>
</protein>
<sequence>MSSWTDEERDALIKLTQTCFKNSKIDWDKVSSQMKNRTKQQCKSYYTNIIKSELNIEKRKHHQWNNDEFFLLLTKAIELKNDWARIQQVYFPDFTKKQLQCQFQYLINNYIKKYVQQFNNVIKNPSLILNIKDKEFEGQFCLICTANNILLNFNSQEVLDSFEDINDDHKITDQFQWKTSLKMQENHLQIVQELLGNIDVQQITAIYVNEYKRRIQVSKTVFKYCALIINPIYK</sequence>
<name>A0AA86ND76_9EUKA</name>
<evidence type="ECO:0000259" key="3">
    <source>
        <dbReference type="PROSITE" id="PS51294"/>
    </source>
</evidence>
<comment type="caution">
    <text evidence="4">The sequence shown here is derived from an EMBL/GenBank/DDBJ whole genome shotgun (WGS) entry which is preliminary data.</text>
</comment>
<feature type="domain" description="HTH myb-type" evidence="3">
    <location>
        <begin position="1"/>
        <end position="54"/>
    </location>
</feature>
<evidence type="ECO:0000259" key="1">
    <source>
        <dbReference type="PROSITE" id="PS50090"/>
    </source>
</evidence>
<keyword evidence="6" id="KW-1185">Reference proteome</keyword>
<dbReference type="SMART" id="SM00717">
    <property type="entry name" value="SANT"/>
    <property type="match status" value="2"/>
</dbReference>
<evidence type="ECO:0000313" key="4">
    <source>
        <dbReference type="EMBL" id="CAI9917597.1"/>
    </source>
</evidence>
<dbReference type="CDD" id="cd00167">
    <property type="entry name" value="SANT"/>
    <property type="match status" value="1"/>
</dbReference>
<feature type="domain" description="Myb-like" evidence="1">
    <location>
        <begin position="1"/>
        <end position="50"/>
    </location>
</feature>
<accession>A0AA86ND76</accession>